<evidence type="ECO:0000256" key="1">
    <source>
        <dbReference type="SAM" id="MobiDB-lite"/>
    </source>
</evidence>
<dbReference type="Pfam" id="PF22752">
    <property type="entry name" value="DUF488-N3i"/>
    <property type="match status" value="1"/>
</dbReference>
<feature type="region of interest" description="Disordered" evidence="1">
    <location>
        <begin position="121"/>
        <end position="141"/>
    </location>
</feature>
<reference evidence="2" key="1">
    <citation type="submission" date="2022-06" db="EMBL/GenBank/DDBJ databases">
        <title>A novel DMS-producing enzyme.</title>
        <authorList>
            <person name="Zhang Y."/>
        </authorList>
    </citation>
    <scope>NUCLEOTIDE SEQUENCE</scope>
    <source>
        <strain evidence="2">RT37</strain>
    </source>
</reference>
<accession>A0AAU7KCJ6</accession>
<organism evidence="2">
    <name type="scientific">Halomonas sp. RT37</name>
    <dbReference type="NCBI Taxonomy" id="2950872"/>
    <lineage>
        <taxon>Bacteria</taxon>
        <taxon>Pseudomonadati</taxon>
        <taxon>Pseudomonadota</taxon>
        <taxon>Gammaproteobacteria</taxon>
        <taxon>Oceanospirillales</taxon>
        <taxon>Halomonadaceae</taxon>
        <taxon>Halomonas</taxon>
    </lineage>
</organism>
<dbReference type="EMBL" id="CP098827">
    <property type="protein sequence ID" value="XBO69380.1"/>
    <property type="molecule type" value="Genomic_DNA"/>
</dbReference>
<dbReference type="AlphaFoldDB" id="A0AAU7KCJ6"/>
<proteinExistence type="predicted"/>
<sequence length="141" mass="16498">MSYDIVFKGVYQAPEPDDGARVLVDRLWPRGRSRESLALTEWYREASPSNALRRQYQLEEISSRVFEIRYRGELRDHPDRLYPLMRLARRGRLTLVTAARDVDSTHLPELRQRLLEALHQEDQEDALPSSPPCYAHESGQH</sequence>
<dbReference type="PANTHER" id="PTHR36849:SF1">
    <property type="entry name" value="CYTOPLASMIC PROTEIN"/>
    <property type="match status" value="1"/>
</dbReference>
<dbReference type="PANTHER" id="PTHR36849">
    <property type="entry name" value="CYTOPLASMIC PROTEIN-RELATED"/>
    <property type="match status" value="1"/>
</dbReference>
<protein>
    <submittedName>
        <fullName evidence="2">DUF488 family protein</fullName>
    </submittedName>
</protein>
<evidence type="ECO:0000313" key="2">
    <source>
        <dbReference type="EMBL" id="XBO69380.1"/>
    </source>
</evidence>
<name>A0AAU7KCJ6_9GAMM</name>
<gene>
    <name evidence="2" type="ORF">NFG58_12140</name>
</gene>
<dbReference type="RefSeq" id="WP_213227178.1">
    <property type="nucleotide sequence ID" value="NZ_CP098827.1"/>
</dbReference>
<dbReference type="InterPro" id="IPR052552">
    <property type="entry name" value="YeaO-like"/>
</dbReference>